<sequence length="185" mass="19818">MKFNNIKLIAIAVLISLTAYNCSDDDAPTGPTGPNFTGTYVQQDQMGRPAVNTVFVSSGSKDMFNTTIPSQQNAAYQAMFQTNLEALSPAYNTPTDANALGLTSAQFSGFLATDVLNVSLDGTTTFYDGTNVLTGRTLADDVITVELLLIFGGEDFSENPAFSDDHVDANDKPFLASFPYLASPW</sequence>
<evidence type="ECO:0000313" key="2">
    <source>
        <dbReference type="EMBL" id="GFZ77779.1"/>
    </source>
</evidence>
<dbReference type="AlphaFoldDB" id="A0A8J2TKE0"/>
<feature type="signal peptide" evidence="1">
    <location>
        <begin position="1"/>
        <end position="23"/>
    </location>
</feature>
<feature type="chain" id="PRO_5035288479" description="DUF4331 domain-containing protein" evidence="1">
    <location>
        <begin position="24"/>
        <end position="185"/>
    </location>
</feature>
<keyword evidence="1" id="KW-0732">Signal</keyword>
<dbReference type="InterPro" id="IPR025566">
    <property type="entry name" value="DUF4331"/>
</dbReference>
<gene>
    <name evidence="2" type="ORF">GCM10011531_03950</name>
</gene>
<dbReference type="Proteomes" id="UP000598120">
    <property type="component" value="Unassembled WGS sequence"/>
</dbReference>
<keyword evidence="3" id="KW-1185">Reference proteome</keyword>
<evidence type="ECO:0000313" key="3">
    <source>
        <dbReference type="Proteomes" id="UP000598120"/>
    </source>
</evidence>
<organism evidence="2 3">
    <name type="scientific">Aquaticitalea lipolytica</name>
    <dbReference type="NCBI Taxonomy" id="1247562"/>
    <lineage>
        <taxon>Bacteria</taxon>
        <taxon>Pseudomonadati</taxon>
        <taxon>Bacteroidota</taxon>
        <taxon>Flavobacteriia</taxon>
        <taxon>Flavobacteriales</taxon>
        <taxon>Flavobacteriaceae</taxon>
        <taxon>Aquaticitalea</taxon>
    </lineage>
</organism>
<dbReference type="Pfam" id="PF14224">
    <property type="entry name" value="DUF4331"/>
    <property type="match status" value="1"/>
</dbReference>
<reference evidence="2 3" key="1">
    <citation type="journal article" date="2014" name="Int. J. Syst. Evol. Microbiol.">
        <title>Complete genome sequence of Corynebacterium casei LMG S-19264T (=DSM 44701T), isolated from a smear-ripened cheese.</title>
        <authorList>
            <consortium name="US DOE Joint Genome Institute (JGI-PGF)"/>
            <person name="Walter F."/>
            <person name="Albersmeier A."/>
            <person name="Kalinowski J."/>
            <person name="Ruckert C."/>
        </authorList>
    </citation>
    <scope>NUCLEOTIDE SEQUENCE [LARGE SCALE GENOMIC DNA]</scope>
    <source>
        <strain evidence="2 3">CGMCC 1.15295</strain>
    </source>
</reference>
<proteinExistence type="predicted"/>
<dbReference type="EMBL" id="BMIC01000001">
    <property type="protein sequence ID" value="GFZ77779.1"/>
    <property type="molecule type" value="Genomic_DNA"/>
</dbReference>
<name>A0A8J2TKE0_9FLAO</name>
<comment type="caution">
    <text evidence="2">The sequence shown here is derived from an EMBL/GenBank/DDBJ whole genome shotgun (WGS) entry which is preliminary data.</text>
</comment>
<accession>A0A8J2TKE0</accession>
<protein>
    <recommendedName>
        <fullName evidence="4">DUF4331 domain-containing protein</fullName>
    </recommendedName>
</protein>
<evidence type="ECO:0008006" key="4">
    <source>
        <dbReference type="Google" id="ProtNLM"/>
    </source>
</evidence>
<evidence type="ECO:0000256" key="1">
    <source>
        <dbReference type="SAM" id="SignalP"/>
    </source>
</evidence>